<feature type="transmembrane region" description="Helical" evidence="7">
    <location>
        <begin position="177"/>
        <end position="195"/>
    </location>
</feature>
<feature type="transmembrane region" description="Helical" evidence="7">
    <location>
        <begin position="350"/>
        <end position="372"/>
    </location>
</feature>
<feature type="transmembrane region" description="Helical" evidence="7">
    <location>
        <begin position="441"/>
        <end position="460"/>
    </location>
</feature>
<dbReference type="InterPro" id="IPR011701">
    <property type="entry name" value="MFS"/>
</dbReference>
<dbReference type="InterPro" id="IPR005279">
    <property type="entry name" value="Dipep/tripep_permease"/>
</dbReference>
<dbReference type="InterPro" id="IPR018456">
    <property type="entry name" value="PTR2_symporter_CS"/>
</dbReference>
<evidence type="ECO:0000256" key="3">
    <source>
        <dbReference type="ARBA" id="ARBA00022475"/>
    </source>
</evidence>
<dbReference type="GO" id="GO:0005886">
    <property type="term" value="C:plasma membrane"/>
    <property type="evidence" value="ECO:0007669"/>
    <property type="project" value="UniProtKB-SubCell"/>
</dbReference>
<organism evidence="9 10">
    <name type="scientific">Bacteroides stercorirosoris</name>
    <dbReference type="NCBI Taxonomy" id="871324"/>
    <lineage>
        <taxon>Bacteria</taxon>
        <taxon>Pseudomonadati</taxon>
        <taxon>Bacteroidota</taxon>
        <taxon>Bacteroidia</taxon>
        <taxon>Bacteroidales</taxon>
        <taxon>Bacteroidaceae</taxon>
        <taxon>Bacteroides</taxon>
    </lineage>
</organism>
<feature type="domain" description="Major facilitator superfamily (MFS) profile" evidence="8">
    <location>
        <begin position="1"/>
        <end position="233"/>
    </location>
</feature>
<keyword evidence="2" id="KW-0813">Transport</keyword>
<dbReference type="CDD" id="cd17346">
    <property type="entry name" value="MFS_DtpA_like"/>
    <property type="match status" value="1"/>
</dbReference>
<dbReference type="GO" id="GO:1904680">
    <property type="term" value="F:peptide transmembrane transporter activity"/>
    <property type="evidence" value="ECO:0007669"/>
    <property type="project" value="InterPro"/>
</dbReference>
<dbReference type="GO" id="GO:0006857">
    <property type="term" value="P:oligopeptide transport"/>
    <property type="evidence" value="ECO:0007669"/>
    <property type="project" value="InterPro"/>
</dbReference>
<feature type="transmembrane region" description="Helical" evidence="7">
    <location>
        <begin position="294"/>
        <end position="313"/>
    </location>
</feature>
<dbReference type="eggNOG" id="COG3104">
    <property type="taxonomic scope" value="Bacteria"/>
</dbReference>
<feature type="transmembrane region" description="Helical" evidence="7">
    <location>
        <begin position="248"/>
        <end position="270"/>
    </location>
</feature>
<evidence type="ECO:0000256" key="4">
    <source>
        <dbReference type="ARBA" id="ARBA00022692"/>
    </source>
</evidence>
<dbReference type="AlphaFoldDB" id="A0A1M6G207"/>
<evidence type="ECO:0000313" key="10">
    <source>
        <dbReference type="Proteomes" id="UP000184192"/>
    </source>
</evidence>
<evidence type="ECO:0000256" key="5">
    <source>
        <dbReference type="ARBA" id="ARBA00022989"/>
    </source>
</evidence>
<feature type="transmembrane region" description="Helical" evidence="7">
    <location>
        <begin position="65"/>
        <end position="86"/>
    </location>
</feature>
<dbReference type="InterPro" id="IPR050171">
    <property type="entry name" value="MFS_Transporters"/>
</dbReference>
<evidence type="ECO:0000256" key="6">
    <source>
        <dbReference type="ARBA" id="ARBA00023136"/>
    </source>
</evidence>
<protein>
    <submittedName>
        <fullName evidence="9">Dipeptide/tripeptide permease</fullName>
    </submittedName>
</protein>
<keyword evidence="3" id="KW-1003">Cell membrane</keyword>
<comment type="subcellular location">
    <subcellularLocation>
        <location evidence="1">Cell membrane</location>
        <topology evidence="1">Multi-pass membrane protein</topology>
    </subcellularLocation>
</comment>
<evidence type="ECO:0000256" key="1">
    <source>
        <dbReference type="ARBA" id="ARBA00004651"/>
    </source>
</evidence>
<dbReference type="PROSITE" id="PS01023">
    <property type="entry name" value="PTR2_2"/>
    <property type="match status" value="1"/>
</dbReference>
<sequence>MRLIFTNKHNIRMTQSPQKVSKGFTKAFWVSNTVELFERMAYYAVFIVLTIYLSTILGFNDFEASMISGLFSGGLYLLPIFTGAYADKIGFRKSMIVAFSLLSVGYLGLGILPTLLEAAGLVEYGKVTRFTGLPDSDSRWMIVPVLFVIMVGGSFIKSIISASVAKETTEATRARGYSIFYMMVNIGAFTGKTVIDPLRNVIGDQAYIYINYFSAAMTIMALLSVILLYKSTHTAGEGKSMREIGQGFLRIVTNWRLLILILIVTGFWMVQQQLYATMPKYVIRMAGETAKPGWIANVNPFVVVCCVSFVTRLMAKRSAITSMNIGMFLIPFSALLMACGNLLGNDVISGMSNITLMMIAGIVIQALAECFISPRYLEYFSLQAPKGEEGMYLGFSHLHSFLSSIFGFGIAGVLLTKYCPDPVLFETREAWEAASANAHYIWYYFAAIGLISALALLVFAKITASIDKKKKGTV</sequence>
<feature type="transmembrane region" description="Helical" evidence="7">
    <location>
        <begin position="392"/>
        <end position="415"/>
    </location>
</feature>
<dbReference type="PANTHER" id="PTHR23517">
    <property type="entry name" value="RESISTANCE PROTEIN MDTM, PUTATIVE-RELATED-RELATED"/>
    <property type="match status" value="1"/>
</dbReference>
<dbReference type="EMBL" id="FQZN01000013">
    <property type="protein sequence ID" value="SHJ03959.1"/>
    <property type="molecule type" value="Genomic_DNA"/>
</dbReference>
<dbReference type="PROSITE" id="PS50850">
    <property type="entry name" value="MFS"/>
    <property type="match status" value="1"/>
</dbReference>
<feature type="transmembrane region" description="Helical" evidence="7">
    <location>
        <begin position="325"/>
        <end position="344"/>
    </location>
</feature>
<feature type="transmembrane region" description="Helical" evidence="7">
    <location>
        <begin position="98"/>
        <end position="122"/>
    </location>
</feature>
<dbReference type="Pfam" id="PF07690">
    <property type="entry name" value="MFS_1"/>
    <property type="match status" value="1"/>
</dbReference>
<feature type="transmembrane region" description="Helical" evidence="7">
    <location>
        <begin position="40"/>
        <end position="59"/>
    </location>
</feature>
<evidence type="ECO:0000256" key="2">
    <source>
        <dbReference type="ARBA" id="ARBA00022448"/>
    </source>
</evidence>
<evidence type="ECO:0000313" key="9">
    <source>
        <dbReference type="EMBL" id="SHJ03959.1"/>
    </source>
</evidence>
<feature type="transmembrane region" description="Helical" evidence="7">
    <location>
        <begin position="142"/>
        <end position="165"/>
    </location>
</feature>
<dbReference type="SUPFAM" id="SSF103473">
    <property type="entry name" value="MFS general substrate transporter"/>
    <property type="match status" value="1"/>
</dbReference>
<evidence type="ECO:0000256" key="7">
    <source>
        <dbReference type="SAM" id="Phobius"/>
    </source>
</evidence>
<accession>A0A1M6G207</accession>
<dbReference type="InterPro" id="IPR020846">
    <property type="entry name" value="MFS_dom"/>
</dbReference>
<dbReference type="Gene3D" id="1.20.1250.20">
    <property type="entry name" value="MFS general substrate transporter like domains"/>
    <property type="match status" value="1"/>
</dbReference>
<gene>
    <name evidence="9" type="ORF">SAMN05444350_113128</name>
</gene>
<reference evidence="10" key="1">
    <citation type="submission" date="2016-11" db="EMBL/GenBank/DDBJ databases">
        <authorList>
            <person name="Varghese N."/>
            <person name="Submissions S."/>
        </authorList>
    </citation>
    <scope>NUCLEOTIDE SEQUENCE [LARGE SCALE GENOMIC DNA]</scope>
    <source>
        <strain evidence="10">DSM 26884</strain>
    </source>
</reference>
<keyword evidence="10" id="KW-1185">Reference proteome</keyword>
<evidence type="ECO:0000259" key="8">
    <source>
        <dbReference type="PROSITE" id="PS50850"/>
    </source>
</evidence>
<keyword evidence="4 7" id="KW-0812">Transmembrane</keyword>
<feature type="transmembrane region" description="Helical" evidence="7">
    <location>
        <begin position="207"/>
        <end position="228"/>
    </location>
</feature>
<keyword evidence="5 7" id="KW-1133">Transmembrane helix</keyword>
<name>A0A1M6G207_9BACE</name>
<dbReference type="Proteomes" id="UP000184192">
    <property type="component" value="Unassembled WGS sequence"/>
</dbReference>
<dbReference type="InterPro" id="IPR036259">
    <property type="entry name" value="MFS_trans_sf"/>
</dbReference>
<dbReference type="PANTHER" id="PTHR23517:SF2">
    <property type="entry name" value="MULTIDRUG RESISTANCE PROTEIN MDTH"/>
    <property type="match status" value="1"/>
</dbReference>
<keyword evidence="6 7" id="KW-0472">Membrane</keyword>
<proteinExistence type="predicted"/>